<dbReference type="EMBL" id="LAZR01010555">
    <property type="protein sequence ID" value="KKM66330.1"/>
    <property type="molecule type" value="Genomic_DNA"/>
</dbReference>
<sequence>MTKSDILIRKIELKLQQIKLLDKSDLLQWSQETERILAQIEEWIDPHNDEQ</sequence>
<comment type="caution">
    <text evidence="1">The sequence shown here is derived from an EMBL/GenBank/DDBJ whole genome shotgun (WGS) entry which is preliminary data.</text>
</comment>
<proteinExistence type="predicted"/>
<reference evidence="1" key="1">
    <citation type="journal article" date="2015" name="Nature">
        <title>Complex archaea that bridge the gap between prokaryotes and eukaryotes.</title>
        <authorList>
            <person name="Spang A."/>
            <person name="Saw J.H."/>
            <person name="Jorgensen S.L."/>
            <person name="Zaremba-Niedzwiedzka K."/>
            <person name="Martijn J."/>
            <person name="Lind A.E."/>
            <person name="van Eijk R."/>
            <person name="Schleper C."/>
            <person name="Guy L."/>
            <person name="Ettema T.J."/>
        </authorList>
    </citation>
    <scope>NUCLEOTIDE SEQUENCE</scope>
</reference>
<name>A0A0F9LPP7_9ZZZZ</name>
<organism evidence="1">
    <name type="scientific">marine sediment metagenome</name>
    <dbReference type="NCBI Taxonomy" id="412755"/>
    <lineage>
        <taxon>unclassified sequences</taxon>
        <taxon>metagenomes</taxon>
        <taxon>ecological metagenomes</taxon>
    </lineage>
</organism>
<protein>
    <submittedName>
        <fullName evidence="1">Uncharacterized protein</fullName>
    </submittedName>
</protein>
<accession>A0A0F9LPP7</accession>
<evidence type="ECO:0000313" key="1">
    <source>
        <dbReference type="EMBL" id="KKM66330.1"/>
    </source>
</evidence>
<gene>
    <name evidence="1" type="ORF">LCGC14_1482250</name>
</gene>
<dbReference type="AlphaFoldDB" id="A0A0F9LPP7"/>